<dbReference type="InterPro" id="IPR018547">
    <property type="entry name" value="AbiEi_C"/>
</dbReference>
<evidence type="ECO:0000313" key="3">
    <source>
        <dbReference type="Proteomes" id="UP001204144"/>
    </source>
</evidence>
<keyword evidence="3" id="KW-1185">Reference proteome</keyword>
<evidence type="ECO:0000313" key="2">
    <source>
        <dbReference type="EMBL" id="MCP9765665.1"/>
    </source>
</evidence>
<reference evidence="2 3" key="1">
    <citation type="submission" date="2018-11" db="EMBL/GenBank/DDBJ databases">
        <title>Novel bacteria species description.</title>
        <authorList>
            <person name="Han J.-H."/>
        </authorList>
    </citation>
    <scope>NUCLEOTIDE SEQUENCE [LARGE SCALE GENOMIC DNA]</scope>
    <source>
        <strain evidence="2 3">KCTC23259</strain>
    </source>
</reference>
<evidence type="ECO:0000259" key="1">
    <source>
        <dbReference type="Pfam" id="PF09407"/>
    </source>
</evidence>
<dbReference type="Pfam" id="PF09407">
    <property type="entry name" value="AbiEi_1"/>
    <property type="match status" value="1"/>
</dbReference>
<dbReference type="RefSeq" id="WP_255039383.1">
    <property type="nucleotide sequence ID" value="NZ_RJUF01000186.1"/>
</dbReference>
<organism evidence="2 3">
    <name type="scientific">Lacihabitans soyangensis</name>
    <dbReference type="NCBI Taxonomy" id="869394"/>
    <lineage>
        <taxon>Bacteria</taxon>
        <taxon>Pseudomonadati</taxon>
        <taxon>Bacteroidota</taxon>
        <taxon>Cytophagia</taxon>
        <taxon>Cytophagales</taxon>
        <taxon>Leadbetterellaceae</taxon>
        <taxon>Lacihabitans</taxon>
    </lineage>
</organism>
<dbReference type="AlphaFoldDB" id="A0AAE3H7M5"/>
<comment type="caution">
    <text evidence="2">The sequence shown here is derived from an EMBL/GenBank/DDBJ whole genome shotgun (WGS) entry which is preliminary data.</text>
</comment>
<feature type="domain" description="AbiEi antitoxin C-terminal" evidence="1">
    <location>
        <begin position="73"/>
        <end position="215"/>
    </location>
</feature>
<name>A0AAE3H7M5_9BACT</name>
<proteinExistence type="predicted"/>
<sequence>MANPYGYLEDFVNEMRSNGRYAFSLQEVRNRFEQSDEAIKKALQRLKKKKEVALIRNEFYVIITPEYRSKGMLPPSMFVADLMKFLNKDYYVGLLNAASYYGAAHQQPQVFSIITTKPSLRNIDKDGLKINFNIKKSWDKESIVKRKVDTGYINVSSEELTALDLVNYYEVVGGFNRVTTVLEELKESIEVNKLIQISQKYEQVAVVQRLGYLLEHVLGDIELSDALYACLETKDFYPILLRPQKNKPDSMITGNRWKVVANVEIETDI</sequence>
<accession>A0AAE3H7M5</accession>
<protein>
    <recommendedName>
        <fullName evidence="1">AbiEi antitoxin C-terminal domain-containing protein</fullName>
    </recommendedName>
</protein>
<dbReference type="Proteomes" id="UP001204144">
    <property type="component" value="Unassembled WGS sequence"/>
</dbReference>
<gene>
    <name evidence="2" type="ORF">EGI31_22240</name>
</gene>
<dbReference type="EMBL" id="RJUF01000186">
    <property type="protein sequence ID" value="MCP9765665.1"/>
    <property type="molecule type" value="Genomic_DNA"/>
</dbReference>